<organism evidence="1 2">
    <name type="scientific">Allacma fusca</name>
    <dbReference type="NCBI Taxonomy" id="39272"/>
    <lineage>
        <taxon>Eukaryota</taxon>
        <taxon>Metazoa</taxon>
        <taxon>Ecdysozoa</taxon>
        <taxon>Arthropoda</taxon>
        <taxon>Hexapoda</taxon>
        <taxon>Collembola</taxon>
        <taxon>Symphypleona</taxon>
        <taxon>Sminthuridae</taxon>
        <taxon>Allacma</taxon>
    </lineage>
</organism>
<proteinExistence type="predicted"/>
<dbReference type="EMBL" id="CAJVCH010063389">
    <property type="protein sequence ID" value="CAG7719668.1"/>
    <property type="molecule type" value="Genomic_DNA"/>
</dbReference>
<comment type="caution">
    <text evidence="1">The sequence shown here is derived from an EMBL/GenBank/DDBJ whole genome shotgun (WGS) entry which is preliminary data.</text>
</comment>
<name>A0A8J2JG95_9HEXA</name>
<gene>
    <name evidence="1" type="ORF">AFUS01_LOCUS8980</name>
</gene>
<reference evidence="1" key="1">
    <citation type="submission" date="2021-06" db="EMBL/GenBank/DDBJ databases">
        <authorList>
            <person name="Hodson N. C."/>
            <person name="Mongue J. A."/>
            <person name="Jaron S. K."/>
        </authorList>
    </citation>
    <scope>NUCLEOTIDE SEQUENCE</scope>
</reference>
<feature type="non-terminal residue" evidence="1">
    <location>
        <position position="1"/>
    </location>
</feature>
<dbReference type="AlphaFoldDB" id="A0A8J2JG95"/>
<dbReference type="Proteomes" id="UP000708208">
    <property type="component" value="Unassembled WGS sequence"/>
</dbReference>
<keyword evidence="2" id="KW-1185">Reference proteome</keyword>
<accession>A0A8J2JG95</accession>
<evidence type="ECO:0000313" key="1">
    <source>
        <dbReference type="EMBL" id="CAG7719668.1"/>
    </source>
</evidence>
<protein>
    <submittedName>
        <fullName evidence="1">Uncharacterized protein</fullName>
    </submittedName>
</protein>
<evidence type="ECO:0000313" key="2">
    <source>
        <dbReference type="Proteomes" id="UP000708208"/>
    </source>
</evidence>
<sequence length="22" mass="2582">TTKTVILKGRRIEHARKKHLPV</sequence>